<dbReference type="InterPro" id="IPR016186">
    <property type="entry name" value="C-type_lectin-like/link_sf"/>
</dbReference>
<dbReference type="Proteomes" id="UP000232196">
    <property type="component" value="Unassembled WGS sequence"/>
</dbReference>
<evidence type="ECO:0000313" key="2">
    <source>
        <dbReference type="Proteomes" id="UP000232196"/>
    </source>
</evidence>
<dbReference type="AlphaFoldDB" id="A0A2M9XFW6"/>
<evidence type="ECO:0008006" key="3">
    <source>
        <dbReference type="Google" id="ProtNLM"/>
    </source>
</evidence>
<evidence type="ECO:0000313" key="1">
    <source>
        <dbReference type="EMBL" id="PJZ26570.1"/>
    </source>
</evidence>
<protein>
    <recommendedName>
        <fullName evidence="3">DUF1554 domain-containing protein</fullName>
    </recommendedName>
</protein>
<sequence>MTPRILPVLLFCVLSSGCLSDKTCSDQDRGCSPQAILMSILVSAPDGIYLYATNTSYNGKLAVLGTGSLDPSLNFICGQQRIFSNIIDTKCSKYAPLVSTSLTPAASLNTSYSDFPTTGVPIRGPFGTIIAQDYANLFAVDLEDTMVSAGIADQTVWSFSDGNGVYDTTNNCSNGDDDGSLSTFGSAGSTALKNQASWFNTGTRSCSELHSILCLCYVPTSGG</sequence>
<keyword evidence="2" id="KW-1185">Reference proteome</keyword>
<proteinExistence type="predicted"/>
<gene>
    <name evidence="1" type="ORF">CH357_03485</name>
</gene>
<dbReference type="EMBL" id="NPDN01000002">
    <property type="protein sequence ID" value="PJZ26570.1"/>
    <property type="molecule type" value="Genomic_DNA"/>
</dbReference>
<dbReference type="PROSITE" id="PS51257">
    <property type="entry name" value="PROKAR_LIPOPROTEIN"/>
    <property type="match status" value="1"/>
</dbReference>
<name>A0A2M9XFW6_9LEPT</name>
<reference evidence="1 2" key="1">
    <citation type="submission" date="2017-07" db="EMBL/GenBank/DDBJ databases">
        <title>Leptospira spp. isolated from tropical soils.</title>
        <authorList>
            <person name="Thibeaux R."/>
            <person name="Iraola G."/>
            <person name="Ferres I."/>
            <person name="Bierque E."/>
            <person name="Girault D."/>
            <person name="Soupe-Gilbert M.-E."/>
            <person name="Picardeau M."/>
            <person name="Goarant C."/>
        </authorList>
    </citation>
    <scope>NUCLEOTIDE SEQUENCE [LARGE SCALE GENOMIC DNA]</scope>
    <source>
        <strain evidence="1 2">MCA1-C-A1</strain>
    </source>
</reference>
<accession>A0A2M9XFW6</accession>
<dbReference type="Gene3D" id="3.10.100.10">
    <property type="entry name" value="Mannose-Binding Protein A, subunit A"/>
    <property type="match status" value="1"/>
</dbReference>
<comment type="caution">
    <text evidence="1">The sequence shown here is derived from an EMBL/GenBank/DDBJ whole genome shotgun (WGS) entry which is preliminary data.</text>
</comment>
<dbReference type="OrthoDB" id="341508at2"/>
<organism evidence="1 2">
    <name type="scientific">Leptospira hartskeerlii</name>
    <dbReference type="NCBI Taxonomy" id="2023177"/>
    <lineage>
        <taxon>Bacteria</taxon>
        <taxon>Pseudomonadati</taxon>
        <taxon>Spirochaetota</taxon>
        <taxon>Spirochaetia</taxon>
        <taxon>Leptospirales</taxon>
        <taxon>Leptospiraceae</taxon>
        <taxon>Leptospira</taxon>
    </lineage>
</organism>